<proteinExistence type="predicted"/>
<accession>A0A7X8C4E6</accession>
<organism evidence="1 2">
    <name type="scientific">Globicatella sulfidifaciens</name>
    <dbReference type="NCBI Taxonomy" id="136093"/>
    <lineage>
        <taxon>Bacteria</taxon>
        <taxon>Bacillati</taxon>
        <taxon>Bacillota</taxon>
        <taxon>Bacilli</taxon>
        <taxon>Lactobacillales</taxon>
        <taxon>Aerococcaceae</taxon>
        <taxon>Globicatella</taxon>
    </lineage>
</organism>
<dbReference type="AlphaFoldDB" id="A0A7X8C4E6"/>
<dbReference type="RefSeq" id="WP_276649102.1">
    <property type="nucleotide sequence ID" value="NZ_JAAYSM010000266.1"/>
</dbReference>
<dbReference type="NCBIfam" id="TIGR04398">
    <property type="entry name" value="SLAP_DUP"/>
    <property type="match status" value="1"/>
</dbReference>
<dbReference type="InterPro" id="IPR030910">
    <property type="entry name" value="SLAP_dom"/>
</dbReference>
<dbReference type="Proteomes" id="UP000541058">
    <property type="component" value="Unassembled WGS sequence"/>
</dbReference>
<dbReference type="EMBL" id="JAAYSM010000266">
    <property type="protein sequence ID" value="NLJ18798.1"/>
    <property type="molecule type" value="Genomic_DNA"/>
</dbReference>
<comment type="caution">
    <text evidence="1">The sequence shown here is derived from an EMBL/GenBank/DDBJ whole genome shotgun (WGS) entry which is preliminary data.</text>
</comment>
<sequence>MKQTLYLPNHLDNTKYYEKYKQLSHHKENLITLYPHKTKEGKWECFLENSYQQEFISLYPIVLLCFDENGSIIEKISLEIFRLNARETKLFEVVVDSKVCDIKLKLPHVLIDQKSQPLPPHILNSISKILYEKELSKKSLDHIPVQIKTLDNENLQVKLIIINNTLETQTIHQLPMEIIDNELVAKGTFKFDNLKLLPYSCQITQIVFPK</sequence>
<protein>
    <submittedName>
        <fullName evidence="1">SLAP domain-containing protein</fullName>
    </submittedName>
</protein>
<evidence type="ECO:0000313" key="2">
    <source>
        <dbReference type="Proteomes" id="UP000541058"/>
    </source>
</evidence>
<gene>
    <name evidence="1" type="ORF">GX355_08040</name>
</gene>
<evidence type="ECO:0000313" key="1">
    <source>
        <dbReference type="EMBL" id="NLJ18798.1"/>
    </source>
</evidence>
<reference evidence="1 2" key="1">
    <citation type="journal article" date="2020" name="Biotechnol. Biofuels">
        <title>New insights from the biogas microbiome by comprehensive genome-resolved metagenomics of nearly 1600 species originating from multiple anaerobic digesters.</title>
        <authorList>
            <person name="Campanaro S."/>
            <person name="Treu L."/>
            <person name="Rodriguez-R L.M."/>
            <person name="Kovalovszki A."/>
            <person name="Ziels R.M."/>
            <person name="Maus I."/>
            <person name="Zhu X."/>
            <person name="Kougias P.G."/>
            <person name="Basile A."/>
            <person name="Luo G."/>
            <person name="Schluter A."/>
            <person name="Konstantinidis K.T."/>
            <person name="Angelidaki I."/>
        </authorList>
    </citation>
    <scope>NUCLEOTIDE SEQUENCE [LARGE SCALE GENOMIC DNA]</scope>
    <source>
        <strain evidence="1">AS23ysBPME_34</strain>
    </source>
</reference>
<name>A0A7X8C4E6_9LACT</name>